<dbReference type="InterPro" id="IPR036968">
    <property type="entry name" value="Enolpyruvate_Tfrase_sf"/>
</dbReference>
<dbReference type="InterPro" id="IPR001986">
    <property type="entry name" value="Enolpyruvate_Tfrase_dom"/>
</dbReference>
<dbReference type="InterPro" id="IPR013792">
    <property type="entry name" value="RNA3'P_cycl/enolpyr_Trfase_a/b"/>
</dbReference>
<dbReference type="EMBL" id="BARS01022427">
    <property type="protein sequence ID" value="GAG13646.1"/>
    <property type="molecule type" value="Genomic_DNA"/>
</dbReference>
<dbReference type="SUPFAM" id="SSF55205">
    <property type="entry name" value="EPT/RTPC-like"/>
    <property type="match status" value="1"/>
</dbReference>
<comment type="caution">
    <text evidence="3">The sequence shown here is derived from an EMBL/GenBank/DDBJ whole genome shotgun (WGS) entry which is preliminary data.</text>
</comment>
<accession>X0WLS6</accession>
<dbReference type="PANTHER" id="PTHR21090">
    <property type="entry name" value="AROM/DEHYDROQUINATE SYNTHASE"/>
    <property type="match status" value="1"/>
</dbReference>
<sequence length="156" mass="15899">MPQSLEKFAVATRGPLDAVVRVPGSKSITNRVLLIAALADGSSELTGALASDDTRVMRDALAGLGVRIREESAVWRVEGVGGGLAAPAEPLGVGNSGTSARFLTAAAALADGPVVIDGNDRMRERPIVDLVDALHALSVPVEILGENGCPPVRVGG</sequence>
<dbReference type="Pfam" id="PF00275">
    <property type="entry name" value="EPSP_synthase"/>
    <property type="match status" value="1"/>
</dbReference>
<dbReference type="InterPro" id="IPR023193">
    <property type="entry name" value="EPSP_synthase_CS"/>
</dbReference>
<dbReference type="PANTHER" id="PTHR21090:SF5">
    <property type="entry name" value="PENTAFUNCTIONAL AROM POLYPEPTIDE"/>
    <property type="match status" value="1"/>
</dbReference>
<evidence type="ECO:0000259" key="2">
    <source>
        <dbReference type="Pfam" id="PF00275"/>
    </source>
</evidence>
<organism evidence="3">
    <name type="scientific">marine sediment metagenome</name>
    <dbReference type="NCBI Taxonomy" id="412755"/>
    <lineage>
        <taxon>unclassified sequences</taxon>
        <taxon>metagenomes</taxon>
        <taxon>ecological metagenomes</taxon>
    </lineage>
</organism>
<dbReference type="Gene3D" id="3.65.10.10">
    <property type="entry name" value="Enolpyruvate transferase domain"/>
    <property type="match status" value="1"/>
</dbReference>
<dbReference type="AlphaFoldDB" id="X0WLS6"/>
<dbReference type="GO" id="GO:0009423">
    <property type="term" value="P:chorismate biosynthetic process"/>
    <property type="evidence" value="ECO:0007669"/>
    <property type="project" value="TreeGrafter"/>
</dbReference>
<feature type="domain" description="Enolpyruvate transferase" evidence="2">
    <location>
        <begin position="12"/>
        <end position="154"/>
    </location>
</feature>
<name>X0WLS6_9ZZZZ</name>
<keyword evidence="1" id="KW-0808">Transferase</keyword>
<dbReference type="PROSITE" id="PS00104">
    <property type="entry name" value="EPSP_SYNTHASE_1"/>
    <property type="match status" value="1"/>
</dbReference>
<feature type="non-terminal residue" evidence="3">
    <location>
        <position position="156"/>
    </location>
</feature>
<evidence type="ECO:0000313" key="3">
    <source>
        <dbReference type="EMBL" id="GAG13646.1"/>
    </source>
</evidence>
<proteinExistence type="predicted"/>
<reference evidence="3" key="1">
    <citation type="journal article" date="2014" name="Front. Microbiol.">
        <title>High frequency of phylogenetically diverse reductive dehalogenase-homologous genes in deep subseafloor sedimentary metagenomes.</title>
        <authorList>
            <person name="Kawai M."/>
            <person name="Futagami T."/>
            <person name="Toyoda A."/>
            <person name="Takaki Y."/>
            <person name="Nishi S."/>
            <person name="Hori S."/>
            <person name="Arai W."/>
            <person name="Tsubouchi T."/>
            <person name="Morono Y."/>
            <person name="Uchiyama I."/>
            <person name="Ito T."/>
            <person name="Fujiyama A."/>
            <person name="Inagaki F."/>
            <person name="Takami H."/>
        </authorList>
    </citation>
    <scope>NUCLEOTIDE SEQUENCE</scope>
    <source>
        <strain evidence="3">Expedition CK06-06</strain>
    </source>
</reference>
<gene>
    <name evidence="3" type="ORF">S01H1_35860</name>
</gene>
<protein>
    <recommendedName>
        <fullName evidence="2">Enolpyruvate transferase domain-containing protein</fullName>
    </recommendedName>
</protein>
<evidence type="ECO:0000256" key="1">
    <source>
        <dbReference type="ARBA" id="ARBA00022679"/>
    </source>
</evidence>
<dbReference type="GO" id="GO:0003866">
    <property type="term" value="F:3-phosphoshikimate 1-carboxyvinyltransferase activity"/>
    <property type="evidence" value="ECO:0007669"/>
    <property type="project" value="TreeGrafter"/>
</dbReference>